<dbReference type="PROSITE" id="PS51918">
    <property type="entry name" value="RADICAL_SAM"/>
    <property type="match status" value="1"/>
</dbReference>
<dbReference type="Gene3D" id="3.20.20.70">
    <property type="entry name" value="Aldolase class I"/>
    <property type="match status" value="1"/>
</dbReference>
<evidence type="ECO:0000256" key="5">
    <source>
        <dbReference type="ARBA" id="ARBA00023014"/>
    </source>
</evidence>
<keyword evidence="4 6" id="KW-0408">Iron</keyword>
<gene>
    <name evidence="8" type="ORF">GMRT_10798</name>
</gene>
<dbReference type="InterPro" id="IPR007197">
    <property type="entry name" value="rSAM"/>
</dbReference>
<feature type="domain" description="Radical SAM core" evidence="7">
    <location>
        <begin position="78"/>
        <end position="301"/>
    </location>
</feature>
<dbReference type="VEuPathDB" id="GiardiaDB:GMRT_10798"/>
<keyword evidence="2 6" id="KW-0949">S-adenosyl-L-methionine</keyword>
<dbReference type="GO" id="GO:0051539">
    <property type="term" value="F:4 iron, 4 sulfur cluster binding"/>
    <property type="evidence" value="ECO:0007669"/>
    <property type="project" value="UniProtKB-KW"/>
</dbReference>
<dbReference type="PIRSF" id="PIRSF004869">
    <property type="entry name" value="PflX_prd"/>
    <property type="match status" value="1"/>
</dbReference>
<evidence type="ECO:0000259" key="7">
    <source>
        <dbReference type="PROSITE" id="PS51918"/>
    </source>
</evidence>
<dbReference type="InterPro" id="IPR027596">
    <property type="entry name" value="AmmeMemoSam_rS"/>
</dbReference>
<comment type="cofactor">
    <cofactor evidence="6">
        <name>[4Fe-4S] cluster</name>
        <dbReference type="ChEBI" id="CHEBI:49883"/>
    </cofactor>
    <text evidence="6">Binds 1 [4Fe-4S] cluster. The cluster is coordinated with 3 cysteines and an exchangeable S-adenosyl-L-methionine.</text>
</comment>
<name>A0A4Z1SRA2_GIAMU</name>
<keyword evidence="1" id="KW-0004">4Fe-4S</keyword>
<dbReference type="SFLD" id="SFLDG01101">
    <property type="entry name" value="Uncharacterised_Radical_SAM_Su"/>
    <property type="match status" value="1"/>
</dbReference>
<evidence type="ECO:0000256" key="6">
    <source>
        <dbReference type="PIRSR" id="PIRSR004869-50"/>
    </source>
</evidence>
<sequence length="358" mass="40400">MTNADVIRECVLYRRESESETDGDIVRCTACPHYCKIKPGRVGICGVRYNRLGKLYLSVWAKPSAIHVDPMEKKPLYHFYPGQRILSLGTIGCNFKCSFCQNWQLSMERPSPKDIEESCFDLAGRELLTPKDVIAYCQRQDIRFIAATYNEPTIWFEYSLDLARLAKDHGIKYVYVSNGFTSTEQLEQLKDIISAINIDLKGFNDAVYRKVMHGSIEPVKNSIRCLYNSNVIVEVTTLVVPGLNDSPEELRAIADFIVSISPDIPWHVSAFHPDYQMQDRPPTSPQTIELALDIGKQAGLKYLYAGNVRLGRYTDTCCPKCKTILVKRPTSFFGEVAVDSLNGNRCAKCGETIYGCFA</sequence>
<evidence type="ECO:0000313" key="9">
    <source>
        <dbReference type="Proteomes" id="UP000315496"/>
    </source>
</evidence>
<dbReference type="InterPro" id="IPR034457">
    <property type="entry name" value="Organic_radical-activating"/>
</dbReference>
<dbReference type="InterPro" id="IPR013785">
    <property type="entry name" value="Aldolase_TIM"/>
</dbReference>
<evidence type="ECO:0000313" key="8">
    <source>
        <dbReference type="EMBL" id="TNJ27495.1"/>
    </source>
</evidence>
<dbReference type="SUPFAM" id="SSF102114">
    <property type="entry name" value="Radical SAM enzymes"/>
    <property type="match status" value="1"/>
</dbReference>
<organism evidence="8 9">
    <name type="scientific">Giardia muris</name>
    <dbReference type="NCBI Taxonomy" id="5742"/>
    <lineage>
        <taxon>Eukaryota</taxon>
        <taxon>Metamonada</taxon>
        <taxon>Diplomonadida</taxon>
        <taxon>Hexamitidae</taxon>
        <taxon>Giardiinae</taxon>
        <taxon>Giardia</taxon>
    </lineage>
</organism>
<proteinExistence type="predicted"/>
<dbReference type="AlphaFoldDB" id="A0A4Z1SRA2"/>
<keyword evidence="8" id="KW-0456">Lyase</keyword>
<dbReference type="PANTHER" id="PTHR30352">
    <property type="entry name" value="PYRUVATE FORMATE-LYASE-ACTIVATING ENZYME"/>
    <property type="match status" value="1"/>
</dbReference>
<dbReference type="GO" id="GO:0016829">
    <property type="term" value="F:lyase activity"/>
    <property type="evidence" value="ECO:0007669"/>
    <property type="project" value="UniProtKB-KW"/>
</dbReference>
<dbReference type="SMART" id="SM00729">
    <property type="entry name" value="Elp3"/>
    <property type="match status" value="1"/>
</dbReference>
<dbReference type="PANTHER" id="PTHR30352:SF5">
    <property type="entry name" value="PYRUVATE FORMATE-LYASE 1-ACTIVATING ENZYME"/>
    <property type="match status" value="1"/>
</dbReference>
<feature type="binding site" evidence="6">
    <location>
        <position position="100"/>
    </location>
    <ligand>
        <name>[4Fe-4S] cluster</name>
        <dbReference type="ChEBI" id="CHEBI:49883"/>
        <note>4Fe-4S-S-AdoMet</note>
    </ligand>
</feature>
<feature type="binding site" evidence="6">
    <location>
        <position position="93"/>
    </location>
    <ligand>
        <name>[4Fe-4S] cluster</name>
        <dbReference type="ChEBI" id="CHEBI:49883"/>
        <note>4Fe-4S-S-AdoMet</note>
    </ligand>
</feature>
<dbReference type="InterPro" id="IPR058240">
    <property type="entry name" value="rSAM_sf"/>
</dbReference>
<comment type="caution">
    <text evidence="8">The sequence shown here is derived from an EMBL/GenBank/DDBJ whole genome shotgun (WGS) entry which is preliminary data.</text>
</comment>
<reference evidence="8 9" key="1">
    <citation type="submission" date="2019-05" db="EMBL/GenBank/DDBJ databases">
        <title>The compact genome of Giardia muris reveals important steps in the evolution of intestinal protozoan parasites.</title>
        <authorList>
            <person name="Xu F."/>
            <person name="Jimenez-Gonzalez A."/>
            <person name="Einarsson E."/>
            <person name="Astvaldsson A."/>
            <person name="Peirasmaki D."/>
            <person name="Eckmann L."/>
            <person name="Andersson J.O."/>
            <person name="Svard S.G."/>
            <person name="Jerlstrom-Hultqvist J."/>
        </authorList>
    </citation>
    <scope>NUCLEOTIDE SEQUENCE [LARGE SCALE GENOMIC DNA]</scope>
    <source>
        <strain evidence="8 9">Roberts-Thomson</strain>
    </source>
</reference>
<dbReference type="OrthoDB" id="1856718at2759"/>
<dbReference type="InterPro" id="IPR006638">
    <property type="entry name" value="Elp3/MiaA/NifB-like_rSAM"/>
</dbReference>
<dbReference type="NCBIfam" id="TIGR04337">
    <property type="entry name" value="AmmeMemoSam_rS"/>
    <property type="match status" value="1"/>
</dbReference>
<keyword evidence="3 6" id="KW-0479">Metal-binding</keyword>
<dbReference type="SFLD" id="SFLDS00029">
    <property type="entry name" value="Radical_SAM"/>
    <property type="match status" value="1"/>
</dbReference>
<dbReference type="GO" id="GO:0046872">
    <property type="term" value="F:metal ion binding"/>
    <property type="evidence" value="ECO:0007669"/>
    <property type="project" value="UniProtKB-KW"/>
</dbReference>
<keyword evidence="8" id="KW-0670">Pyruvate</keyword>
<keyword evidence="9" id="KW-1185">Reference proteome</keyword>
<dbReference type="CDD" id="cd01335">
    <property type="entry name" value="Radical_SAM"/>
    <property type="match status" value="1"/>
</dbReference>
<dbReference type="EMBL" id="VDLU01000003">
    <property type="protein sequence ID" value="TNJ27495.1"/>
    <property type="molecule type" value="Genomic_DNA"/>
</dbReference>
<evidence type="ECO:0000256" key="2">
    <source>
        <dbReference type="ARBA" id="ARBA00022691"/>
    </source>
</evidence>
<keyword evidence="5 6" id="KW-0411">Iron-sulfur</keyword>
<accession>A0A4Z1SRA2</accession>
<dbReference type="Proteomes" id="UP000315496">
    <property type="component" value="Chromosome 3"/>
</dbReference>
<evidence type="ECO:0000256" key="4">
    <source>
        <dbReference type="ARBA" id="ARBA00023004"/>
    </source>
</evidence>
<evidence type="ECO:0000256" key="3">
    <source>
        <dbReference type="ARBA" id="ARBA00022723"/>
    </source>
</evidence>
<dbReference type="InterPro" id="IPR016431">
    <property type="entry name" value="Pyrv-formate_lyase-activ_prd"/>
</dbReference>
<evidence type="ECO:0000256" key="1">
    <source>
        <dbReference type="ARBA" id="ARBA00022485"/>
    </source>
</evidence>
<feature type="binding site" evidence="6">
    <location>
        <position position="97"/>
    </location>
    <ligand>
        <name>[4Fe-4S] cluster</name>
        <dbReference type="ChEBI" id="CHEBI:49883"/>
        <note>4Fe-4S-S-AdoMet</note>
    </ligand>
</feature>
<protein>
    <submittedName>
        <fullName evidence="8">Pyruvate formate-lyase activating enzyme</fullName>
    </submittedName>
</protein>
<dbReference type="Pfam" id="PF04055">
    <property type="entry name" value="Radical_SAM"/>
    <property type="match status" value="1"/>
</dbReference>